<evidence type="ECO:0000313" key="2">
    <source>
        <dbReference type="EMBL" id="KAK1406020.1"/>
    </source>
</evidence>
<evidence type="ECO:0000313" key="3">
    <source>
        <dbReference type="Proteomes" id="UP001229421"/>
    </source>
</evidence>
<dbReference type="Proteomes" id="UP001229421">
    <property type="component" value="Unassembled WGS sequence"/>
</dbReference>
<keyword evidence="1" id="KW-0472">Membrane</keyword>
<evidence type="ECO:0000256" key="1">
    <source>
        <dbReference type="SAM" id="Phobius"/>
    </source>
</evidence>
<organism evidence="2 3">
    <name type="scientific">Tagetes erecta</name>
    <name type="common">African marigold</name>
    <dbReference type="NCBI Taxonomy" id="13708"/>
    <lineage>
        <taxon>Eukaryota</taxon>
        <taxon>Viridiplantae</taxon>
        <taxon>Streptophyta</taxon>
        <taxon>Embryophyta</taxon>
        <taxon>Tracheophyta</taxon>
        <taxon>Spermatophyta</taxon>
        <taxon>Magnoliopsida</taxon>
        <taxon>eudicotyledons</taxon>
        <taxon>Gunneridae</taxon>
        <taxon>Pentapetalae</taxon>
        <taxon>asterids</taxon>
        <taxon>campanulids</taxon>
        <taxon>Asterales</taxon>
        <taxon>Asteraceae</taxon>
        <taxon>Asteroideae</taxon>
        <taxon>Heliantheae alliance</taxon>
        <taxon>Tageteae</taxon>
        <taxon>Tagetes</taxon>
    </lineage>
</organism>
<keyword evidence="1" id="KW-1133">Transmembrane helix</keyword>
<feature type="transmembrane region" description="Helical" evidence="1">
    <location>
        <begin position="176"/>
        <end position="196"/>
    </location>
</feature>
<keyword evidence="3" id="KW-1185">Reference proteome</keyword>
<name>A0AAD8N8Q6_TARER</name>
<comment type="caution">
    <text evidence="2">The sequence shown here is derived from an EMBL/GenBank/DDBJ whole genome shotgun (WGS) entry which is preliminary data.</text>
</comment>
<feature type="transmembrane region" description="Helical" evidence="1">
    <location>
        <begin position="75"/>
        <end position="96"/>
    </location>
</feature>
<feature type="transmembrane region" description="Helical" evidence="1">
    <location>
        <begin position="208"/>
        <end position="227"/>
    </location>
</feature>
<protein>
    <submittedName>
        <fullName evidence="2">Uncharacterized protein</fullName>
    </submittedName>
</protein>
<reference evidence="2" key="1">
    <citation type="journal article" date="2023" name="bioRxiv">
        <title>Improved chromosome-level genome assembly for marigold (Tagetes erecta).</title>
        <authorList>
            <person name="Jiang F."/>
            <person name="Yuan L."/>
            <person name="Wang S."/>
            <person name="Wang H."/>
            <person name="Xu D."/>
            <person name="Wang A."/>
            <person name="Fan W."/>
        </authorList>
    </citation>
    <scope>NUCLEOTIDE SEQUENCE</scope>
    <source>
        <strain evidence="2">WSJ</strain>
        <tissue evidence="2">Leaf</tissue>
    </source>
</reference>
<accession>A0AAD8N8Q6</accession>
<sequence>MEEFWLDRSVLRNGLNRLKVQYGLNDTVWRTFSLKLTLSSQRFGNLDNMLDYVTRRIVGLESVNENILGSVSENYWAKSGIGLVLVMVVGLIFFFYCKRVVLEDVWAMQGLYSDGWVNIGNGMDFEDDMDLFCGLDKENVVRGYWIWTELGWYILCGLRTVTTTIEKWAAHALEGWYWFGLLFFAFLMVWIVIGFVKWAIRIALFRRFKLIVILFWVLVLGCCIQVLRRL</sequence>
<keyword evidence="1" id="KW-0812">Transmembrane</keyword>
<dbReference type="EMBL" id="JAUHHV010000014">
    <property type="protein sequence ID" value="KAK1406020.1"/>
    <property type="molecule type" value="Genomic_DNA"/>
</dbReference>
<dbReference type="AlphaFoldDB" id="A0AAD8N8Q6"/>
<proteinExistence type="predicted"/>
<gene>
    <name evidence="2" type="ORF">QVD17_42277</name>
</gene>